<proteinExistence type="predicted"/>
<dbReference type="CDD" id="cd07043">
    <property type="entry name" value="STAS_anti-anti-sigma_factors"/>
    <property type="match status" value="1"/>
</dbReference>
<gene>
    <name evidence="2" type="ORF">SAMN05216406_1128</name>
    <name evidence="3" type="ORF">SAMN05421510_100316</name>
</gene>
<dbReference type="RefSeq" id="WP_062557678.1">
    <property type="nucleotide sequence ID" value="NZ_CP013341.1"/>
</dbReference>
<dbReference type="InterPro" id="IPR058548">
    <property type="entry name" value="MlaB-like_STAS"/>
</dbReference>
<dbReference type="Pfam" id="PF13466">
    <property type="entry name" value="STAS_2"/>
    <property type="match status" value="1"/>
</dbReference>
<feature type="domain" description="STAS" evidence="1">
    <location>
        <begin position="22"/>
        <end position="116"/>
    </location>
</feature>
<evidence type="ECO:0000313" key="3">
    <source>
        <dbReference type="EMBL" id="SEP73335.1"/>
    </source>
</evidence>
<reference evidence="3 4" key="2">
    <citation type="submission" date="2016-10" db="EMBL/GenBank/DDBJ databases">
        <authorList>
            <person name="de Groot N.N."/>
        </authorList>
    </citation>
    <scope>NUCLEOTIDE SEQUENCE [LARGE SCALE GENOMIC DNA]</scope>
    <source>
        <strain evidence="2">Nm10</strain>
        <strain evidence="3 4">Nm9</strain>
    </source>
</reference>
<evidence type="ECO:0000259" key="1">
    <source>
        <dbReference type="PROSITE" id="PS50801"/>
    </source>
</evidence>
<protein>
    <submittedName>
        <fullName evidence="3">Phospholipid transport system transporter-binding protein</fullName>
    </submittedName>
</protein>
<dbReference type="STRING" id="44577.ATY38_01160"/>
<evidence type="ECO:0000313" key="2">
    <source>
        <dbReference type="EMBL" id="SDT93580.1"/>
    </source>
</evidence>
<dbReference type="InterPro" id="IPR036513">
    <property type="entry name" value="STAS_dom_sf"/>
</dbReference>
<dbReference type="InterPro" id="IPR002645">
    <property type="entry name" value="STAS_dom"/>
</dbReference>
<dbReference type="EMBL" id="FNLN01000012">
    <property type="protein sequence ID" value="SDT93580.1"/>
    <property type="molecule type" value="Genomic_DNA"/>
</dbReference>
<evidence type="ECO:0000313" key="5">
    <source>
        <dbReference type="Proteomes" id="UP000182882"/>
    </source>
</evidence>
<dbReference type="Proteomes" id="UP000181998">
    <property type="component" value="Unassembled WGS sequence"/>
</dbReference>
<dbReference type="Proteomes" id="UP000182882">
    <property type="component" value="Unassembled WGS sequence"/>
</dbReference>
<dbReference type="EMBL" id="FOFX01000003">
    <property type="protein sequence ID" value="SEP73335.1"/>
    <property type="molecule type" value="Genomic_DNA"/>
</dbReference>
<name>A0A0S3AFJ9_9PROT</name>
<evidence type="ECO:0000313" key="4">
    <source>
        <dbReference type="Proteomes" id="UP000181998"/>
    </source>
</evidence>
<sequence>MAVNQSGSCVTMIFRDNDRIIVQGPVTIDNVVLLTQNGIALFEDQPLTIDLEKVSEVDSTIISMLLEWLRATRKHAYTLQFVNMPLSLVSLIQLYGMAELISLPVSPVINQNPSLI</sequence>
<organism evidence="3 4">
    <name type="scientific">Nitrosomonas ureae</name>
    <dbReference type="NCBI Taxonomy" id="44577"/>
    <lineage>
        <taxon>Bacteria</taxon>
        <taxon>Pseudomonadati</taxon>
        <taxon>Pseudomonadota</taxon>
        <taxon>Betaproteobacteria</taxon>
        <taxon>Nitrosomonadales</taxon>
        <taxon>Nitrosomonadaceae</taxon>
        <taxon>Nitrosomonas</taxon>
    </lineage>
</organism>
<dbReference type="PROSITE" id="PS50801">
    <property type="entry name" value="STAS"/>
    <property type="match status" value="1"/>
</dbReference>
<dbReference type="KEGG" id="nur:ATY38_01160"/>
<dbReference type="AlphaFoldDB" id="A0A0S3AFJ9"/>
<reference evidence="5" key="1">
    <citation type="submission" date="2016-10" db="EMBL/GenBank/DDBJ databases">
        <authorList>
            <person name="Varghese N."/>
            <person name="Submissions S."/>
        </authorList>
    </citation>
    <scope>NUCLEOTIDE SEQUENCE [LARGE SCALE GENOMIC DNA]</scope>
    <source>
        <strain evidence="5">Nm10</strain>
    </source>
</reference>
<dbReference type="SUPFAM" id="SSF52091">
    <property type="entry name" value="SpoIIaa-like"/>
    <property type="match status" value="1"/>
</dbReference>
<dbReference type="Gene3D" id="3.30.750.24">
    <property type="entry name" value="STAS domain"/>
    <property type="match status" value="1"/>
</dbReference>
<keyword evidence="5" id="KW-1185">Reference proteome</keyword>
<accession>A0A0S3AFJ9</accession>